<evidence type="ECO:0000313" key="3">
    <source>
        <dbReference type="Proteomes" id="UP001152484"/>
    </source>
</evidence>
<feature type="compositionally biased region" description="Gly residues" evidence="1">
    <location>
        <begin position="51"/>
        <end position="61"/>
    </location>
</feature>
<dbReference type="Proteomes" id="UP001152484">
    <property type="component" value="Unassembled WGS sequence"/>
</dbReference>
<evidence type="ECO:0000256" key="1">
    <source>
        <dbReference type="SAM" id="MobiDB-lite"/>
    </source>
</evidence>
<gene>
    <name evidence="2" type="ORF">CEURO_LOCUS12773</name>
</gene>
<protein>
    <submittedName>
        <fullName evidence="2">Uncharacterized protein</fullName>
    </submittedName>
</protein>
<feature type="region of interest" description="Disordered" evidence="1">
    <location>
        <begin position="29"/>
        <end position="61"/>
    </location>
</feature>
<comment type="caution">
    <text evidence="2">The sequence shown here is derived from an EMBL/GenBank/DDBJ whole genome shotgun (WGS) entry which is preliminary data.</text>
</comment>
<evidence type="ECO:0000313" key="2">
    <source>
        <dbReference type="EMBL" id="CAH9094514.1"/>
    </source>
</evidence>
<feature type="compositionally biased region" description="Gly residues" evidence="1">
    <location>
        <begin position="129"/>
        <end position="144"/>
    </location>
</feature>
<proteinExistence type="predicted"/>
<name>A0A9P1ECL4_CUSEU</name>
<keyword evidence="3" id="KW-1185">Reference proteome</keyword>
<feature type="region of interest" description="Disordered" evidence="1">
    <location>
        <begin position="89"/>
        <end position="144"/>
    </location>
</feature>
<organism evidence="2 3">
    <name type="scientific">Cuscuta europaea</name>
    <name type="common">European dodder</name>
    <dbReference type="NCBI Taxonomy" id="41803"/>
    <lineage>
        <taxon>Eukaryota</taxon>
        <taxon>Viridiplantae</taxon>
        <taxon>Streptophyta</taxon>
        <taxon>Embryophyta</taxon>
        <taxon>Tracheophyta</taxon>
        <taxon>Spermatophyta</taxon>
        <taxon>Magnoliopsida</taxon>
        <taxon>eudicotyledons</taxon>
        <taxon>Gunneridae</taxon>
        <taxon>Pentapetalae</taxon>
        <taxon>asterids</taxon>
        <taxon>lamiids</taxon>
        <taxon>Solanales</taxon>
        <taxon>Convolvulaceae</taxon>
        <taxon>Cuscuteae</taxon>
        <taxon>Cuscuta</taxon>
        <taxon>Cuscuta subgen. Cuscuta</taxon>
    </lineage>
</organism>
<dbReference type="AlphaFoldDB" id="A0A9P1ECL4"/>
<reference evidence="2" key="1">
    <citation type="submission" date="2022-07" db="EMBL/GenBank/DDBJ databases">
        <authorList>
            <person name="Macas J."/>
            <person name="Novak P."/>
            <person name="Neumann P."/>
        </authorList>
    </citation>
    <scope>NUCLEOTIDE SEQUENCE</scope>
</reference>
<accession>A0A9P1ECL4</accession>
<dbReference type="EMBL" id="CAMAPE010000031">
    <property type="protein sequence ID" value="CAH9094514.1"/>
    <property type="molecule type" value="Genomic_DNA"/>
</dbReference>
<sequence length="144" mass="14814">MTGLAANGTEIKMRDKGWVSGKVWGQCDREEVGEGAGEVAGSGSDREEVGEGTGEVVGGGSDRVGVRLRAVEEGLWRWMEDGDGLGSQGSWGVTAYHNGGPGVQPEQPKGPRLSDQGRMDVRFQSWAGPWGGGGGGGSGGGRPE</sequence>